<dbReference type="PROSITE" id="PS01187">
    <property type="entry name" value="EGF_CA"/>
    <property type="match status" value="1"/>
</dbReference>
<dbReference type="PANTHER" id="PTHR24026:SF126">
    <property type="entry name" value="PROTOCADHERIN FAT 4"/>
    <property type="match status" value="1"/>
</dbReference>
<feature type="domain" description="Cadherin" evidence="15">
    <location>
        <begin position="816"/>
        <end position="914"/>
    </location>
</feature>
<keyword evidence="3 12" id="KW-0812">Transmembrane</keyword>
<comment type="caution">
    <text evidence="16">The sequence shown here is derived from an EMBL/GenBank/DDBJ whole genome shotgun (WGS) entry which is preliminary data.</text>
</comment>
<dbReference type="SMART" id="SM00112">
    <property type="entry name" value="CA"/>
    <property type="match status" value="11"/>
</dbReference>
<evidence type="ECO:0000259" key="15">
    <source>
        <dbReference type="PROSITE" id="PS50268"/>
    </source>
</evidence>
<evidence type="ECO:0000256" key="12">
    <source>
        <dbReference type="SAM" id="Phobius"/>
    </source>
</evidence>
<keyword evidence="6 12" id="KW-1133">Transmembrane helix</keyword>
<feature type="domain" description="Cadherin" evidence="15">
    <location>
        <begin position="176"/>
        <end position="276"/>
    </location>
</feature>
<evidence type="ECO:0000256" key="2">
    <source>
        <dbReference type="ARBA" id="ARBA00022536"/>
    </source>
</evidence>
<feature type="domain" description="EGF-like" evidence="14">
    <location>
        <begin position="1672"/>
        <end position="1711"/>
    </location>
</feature>
<dbReference type="InterPro" id="IPR002126">
    <property type="entry name" value="Cadherin-like_dom"/>
</dbReference>
<evidence type="ECO:0000256" key="1">
    <source>
        <dbReference type="ARBA" id="ARBA00004370"/>
    </source>
</evidence>
<keyword evidence="2 10" id="KW-0245">EGF-like domain</keyword>
<evidence type="ECO:0000256" key="3">
    <source>
        <dbReference type="ARBA" id="ARBA00022692"/>
    </source>
</evidence>
<comment type="subcellular location">
    <subcellularLocation>
        <location evidence="1">Membrane</location>
    </subcellularLocation>
</comment>
<feature type="disulfide bond" evidence="10">
    <location>
        <begin position="1827"/>
        <end position="1836"/>
    </location>
</feature>
<protein>
    <submittedName>
        <fullName evidence="16">Uncharacterized protein</fullName>
    </submittedName>
</protein>
<dbReference type="Gene3D" id="2.60.40.60">
    <property type="entry name" value="Cadherins"/>
    <property type="match status" value="11"/>
</dbReference>
<gene>
    <name evidence="16" type="ORF">BOX15_Mlig022624g1</name>
</gene>
<dbReference type="PROSITE" id="PS50025">
    <property type="entry name" value="LAM_G_DOMAIN"/>
    <property type="match status" value="1"/>
</dbReference>
<reference evidence="16 17" key="1">
    <citation type="submission" date="2017-06" db="EMBL/GenBank/DDBJ databases">
        <title>A platform for efficient transgenesis in Macrostomum lignano, a flatworm model organism for stem cell research.</title>
        <authorList>
            <person name="Berezikov E."/>
        </authorList>
    </citation>
    <scope>NUCLEOTIDE SEQUENCE [LARGE SCALE GENOMIC DNA]</scope>
    <source>
        <strain evidence="16">DV1</strain>
        <tissue evidence="16">Whole organism</tissue>
    </source>
</reference>
<dbReference type="PRINTS" id="PR00205">
    <property type="entry name" value="CADHERIN"/>
</dbReference>
<sequence length="2152" mass="228937">ENSSSSADLFEVDSTTGVLRLRQKLDREAAALHRLRLVARDSHPTSPRSSLVPLTVRVADFNDNPPRFRRGDNLTRLFRINADLPPGSFVAKVTALDADSAEQPALRYWLAPDFGARQFRMDERRGVLRYRPRGAAVGRYNLVAMVTDSVHWDRLELTVEILPSATGGFERPLRCARRLFHARVEENRPAGQQLLQIQVDNQDQLDVDFQLLNDRASSTFSLNSSSGWLATKGVLDREVSSGFGFEVRVADLAGRRYADCSVQIDIAGVNDNRPGFEFADEEVAIAAGAPVGTEVFRARATDRDDPMRPVDDYRLDEVLPEESRKFFAVNASTGVVTIATAVDSFSEHRLTIVARDWQPPHLEARLRLTVLALPPTSPRLNVACRPVLGVDAKPRPLADCRATLGDQPFVDFVADLAEFSPASPPTWRPATAAALTVQGDRLLLTATPLLSPERLFRGALQLAVTVRAAGLRPPRTIRRRLSLPVDGLPSPLPVFEAVEYRVRLSEAAPPGTSVVRVRADGSDFVAYSIEPAVEFRIDSSTGHVTSAAPLDREAQPTHRLTLRAADAATGAIGPSASLVVDLVDVNDEPPRWLGAAEASSSVSEAAPVGTEVARLRLSDADVASADAAVRFHFVDAANDTDDPSEWFDILPDGRLVLAGPLDREARPVFELLILASDGRFTTHKPFRQRVVVTDVNDNPPRCRSDSLLVDVSEAAPLNATVAWVAAEDADDPASGFGRLVFKIVESDAGAIGKFGVDSDSGRVALTGRLDREIRDRHELTVAASDGEFSCRTRLTVRVIDFNDCPPVFTAWELRPVPEDLPAGSLIGKVHAEDCDIGRNRRIRYSIEPRTAESSCFRLDPSAGLLSLEFQKLDREANPLHRIVIVARDCGEPPLSASVTATLSLMDVNDNPPEFEQPSPTVNLSEAVPVGHVITRLRATSRDSGRNAEIRYRLLDSAGLFNLSELTGELVLAAKLDFERQQRHHATVRAFDLGDSPLSSTAVVTVRVLDENDNAPQFLSDVYNASLPENREPGYRLDVNLTATDADSGNNGRLAYSIESGNSQQLFSLDMSTGRLFARKKADREAKDFYRLTVLATDYGNPPMTGRAEVRIRVLDENDCEPKFDQEEYRFVMQIDDKGNVSQQPYLETAGSDGGPAADGSVLHVSDCDAPPNGGPFSWSLVDGGGHGKFLVDQRGRLRVNINFGHLVKAEEQIIVQACDGGQRTLCGRAKLFVRTVRADQLTPSLLPSNLTAVLAYPAAGGEKLGRLRLRHPSPKDARLRLLSHSDLFSLAPNGELSVAMATTPPDGLHRVRVSASSRGLASEQEVRVRVTLLTEAMAESAVPLQLGGGSAHGFFLDRRDAQLAEQLTAQLRLGADARVLLLGVQRGSGGGERQRQLMALLAVYEESRRGFLDPAEVRSRLNSSEAVRSLLPEGGGGCGLAAEARRDRRLLVETAGITFTAPEFRLVPTCGTAKLKGAPPSGAVFGFFPGGSEGGEGAAWALAERQQLRGLELRLRTRQSRPGRLLRVSGCGGWRLALRLHADGDGRLEATAAVSGGGGTEDRDGPELLRLVSPRPVNDGAWHRVLLRLHDGSPYWTLELLTDSIEPQLGQLPALPASSPSSWDRASTLRVELDRFVGCLTDLLSWPAATRLTAATAEAEAAARRGCPEAELAAHCASTPCQHEGVCTEVGGGGGGFHCSCEPPYAGPRCELNLRPCDHRPCLNGGACRDFGDGRGGFACDCPAGAAGPRCELVDRGGGGAATASCGGRGACQHGGWCLGGRCRCEGTGYAGPLCDRDVDECRQAVGLCDGGRGVCVNLPGGFRCECPSGFTGPACERLPGQPGAAIDGGASASEQPLLLGLRFHELAAVLGCVSSLLLLALAVFCLVSCYGKRRRGRRRRGNHGNGRVAKQHSPASMSPTNGGGGGGGCQDDPGEEAMALMPMMAPPMINGSCGGQAASLTYAGFETPLPPPLTLLSTPTGSCAGCGPCRSCSGCSGWGGVGPMSPQKPPPLLSFPRSCGVGGLGGRGFSGELVDDQGYHWDTSDWRGAAATLGGLGASRGPGNPPDLIMDGGPFSVSYFGGAGCRQTSAASASSPSNASTSTSAAASAPPLVVIGCGGGGSGFGGGGSGFGGFGGLAEESEELRVNETVA</sequence>
<dbReference type="InterPro" id="IPR001881">
    <property type="entry name" value="EGF-like_Ca-bd_dom"/>
</dbReference>
<dbReference type="InterPro" id="IPR000152">
    <property type="entry name" value="EGF-type_Asp/Asn_hydroxyl_site"/>
</dbReference>
<dbReference type="Pfam" id="PF00008">
    <property type="entry name" value="EGF"/>
    <property type="match status" value="2"/>
</dbReference>
<dbReference type="CDD" id="cd00054">
    <property type="entry name" value="EGF_CA"/>
    <property type="match status" value="3"/>
</dbReference>
<evidence type="ECO:0000256" key="9">
    <source>
        <dbReference type="PROSITE-ProRule" id="PRU00043"/>
    </source>
</evidence>
<dbReference type="InterPro" id="IPR015919">
    <property type="entry name" value="Cadherin-like_sf"/>
</dbReference>
<dbReference type="SMART" id="SM00179">
    <property type="entry name" value="EGF_CA"/>
    <property type="match status" value="2"/>
</dbReference>
<dbReference type="GO" id="GO:0005886">
    <property type="term" value="C:plasma membrane"/>
    <property type="evidence" value="ECO:0007669"/>
    <property type="project" value="UniProtKB-SubCell"/>
</dbReference>
<evidence type="ECO:0000259" key="13">
    <source>
        <dbReference type="PROSITE" id="PS50025"/>
    </source>
</evidence>
<dbReference type="SUPFAM" id="SSF49313">
    <property type="entry name" value="Cadherin-like"/>
    <property type="match status" value="11"/>
</dbReference>
<feature type="domain" description="Cadherin" evidence="15">
    <location>
        <begin position="1018"/>
        <end position="1123"/>
    </location>
</feature>
<feature type="disulfide bond" evidence="10">
    <location>
        <begin position="1742"/>
        <end position="1751"/>
    </location>
</feature>
<feature type="domain" description="Cadherin" evidence="15">
    <location>
        <begin position="2"/>
        <end position="68"/>
    </location>
</feature>
<name>A0A267G255_9PLAT</name>
<feature type="domain" description="Cadherin" evidence="15">
    <location>
        <begin position="277"/>
        <end position="388"/>
    </location>
</feature>
<keyword evidence="7 12" id="KW-0472">Membrane</keyword>
<dbReference type="Proteomes" id="UP000215902">
    <property type="component" value="Unassembled WGS sequence"/>
</dbReference>
<accession>A0A267G255</accession>
<dbReference type="InterPro" id="IPR049883">
    <property type="entry name" value="NOTCH1_EGF-like"/>
</dbReference>
<dbReference type="Pfam" id="PF07645">
    <property type="entry name" value="EGF_CA"/>
    <property type="match status" value="1"/>
</dbReference>
<dbReference type="FunFam" id="2.60.40.60:FF:000020">
    <property type="entry name" value="Dachsous cadherin-related 1b"/>
    <property type="match status" value="1"/>
</dbReference>
<feature type="transmembrane region" description="Helical" evidence="12">
    <location>
        <begin position="1867"/>
        <end position="1891"/>
    </location>
</feature>
<feature type="region of interest" description="Disordered" evidence="11">
    <location>
        <begin position="1897"/>
        <end position="1936"/>
    </location>
</feature>
<evidence type="ECO:0000256" key="8">
    <source>
        <dbReference type="ARBA" id="ARBA00023157"/>
    </source>
</evidence>
<dbReference type="InterPro" id="IPR013320">
    <property type="entry name" value="ConA-like_dom_sf"/>
</dbReference>
<dbReference type="OrthoDB" id="6252479at2759"/>
<dbReference type="PROSITE" id="PS50026">
    <property type="entry name" value="EGF_3"/>
    <property type="match status" value="3"/>
</dbReference>
<dbReference type="STRING" id="282301.A0A267G255"/>
<feature type="domain" description="Cadherin" evidence="15">
    <location>
        <begin position="703"/>
        <end position="808"/>
    </location>
</feature>
<dbReference type="SUPFAM" id="SSF57196">
    <property type="entry name" value="EGF/Laminin"/>
    <property type="match status" value="3"/>
</dbReference>
<evidence type="ECO:0000256" key="7">
    <source>
        <dbReference type="ARBA" id="ARBA00023136"/>
    </source>
</evidence>
<feature type="domain" description="EGF-like" evidence="14">
    <location>
        <begin position="1798"/>
        <end position="1837"/>
    </location>
</feature>
<dbReference type="Gene3D" id="2.10.25.10">
    <property type="entry name" value="Laminin"/>
    <property type="match status" value="3"/>
</dbReference>
<dbReference type="InterPro" id="IPR020894">
    <property type="entry name" value="Cadherin_CS"/>
</dbReference>
<dbReference type="PROSITE" id="PS01186">
    <property type="entry name" value="EGF_2"/>
    <property type="match status" value="2"/>
</dbReference>
<dbReference type="EMBL" id="NIVC01000639">
    <property type="protein sequence ID" value="PAA79369.1"/>
    <property type="molecule type" value="Genomic_DNA"/>
</dbReference>
<keyword evidence="8 10" id="KW-1015">Disulfide bond</keyword>
<dbReference type="Pfam" id="PF00028">
    <property type="entry name" value="Cadherin"/>
    <property type="match status" value="9"/>
</dbReference>
<dbReference type="PANTHER" id="PTHR24026">
    <property type="entry name" value="FAT ATYPICAL CADHERIN-RELATED"/>
    <property type="match status" value="1"/>
</dbReference>
<feature type="domain" description="Cadherin" evidence="15">
    <location>
        <begin position="594"/>
        <end position="702"/>
    </location>
</feature>
<evidence type="ECO:0000256" key="10">
    <source>
        <dbReference type="PROSITE-ProRule" id="PRU00076"/>
    </source>
</evidence>
<keyword evidence="17" id="KW-1185">Reference proteome</keyword>
<dbReference type="FunFam" id="2.60.40.60:FF:000010">
    <property type="entry name" value="Cadherin EGF LAG seven-pass G-type receptor 3"/>
    <property type="match status" value="1"/>
</dbReference>
<feature type="domain" description="Laminin G" evidence="13">
    <location>
        <begin position="1490"/>
        <end position="1667"/>
    </location>
</feature>
<evidence type="ECO:0000259" key="14">
    <source>
        <dbReference type="PROSITE" id="PS50026"/>
    </source>
</evidence>
<dbReference type="PROSITE" id="PS00022">
    <property type="entry name" value="EGF_1"/>
    <property type="match status" value="3"/>
</dbReference>
<comment type="caution">
    <text evidence="10">Lacks conserved residue(s) required for the propagation of feature annotation.</text>
</comment>
<dbReference type="PROSITE" id="PS50268">
    <property type="entry name" value="CADHERIN_2"/>
    <property type="match status" value="9"/>
</dbReference>
<dbReference type="InterPro" id="IPR001791">
    <property type="entry name" value="Laminin_G"/>
</dbReference>
<keyword evidence="4" id="KW-0677">Repeat</keyword>
<keyword evidence="5 9" id="KW-0106">Calcium</keyword>
<dbReference type="PROSITE" id="PS00232">
    <property type="entry name" value="CADHERIN_1"/>
    <property type="match status" value="4"/>
</dbReference>
<dbReference type="InterPro" id="IPR000742">
    <property type="entry name" value="EGF"/>
</dbReference>
<evidence type="ECO:0000256" key="11">
    <source>
        <dbReference type="SAM" id="MobiDB-lite"/>
    </source>
</evidence>
<dbReference type="GO" id="GO:0005509">
    <property type="term" value="F:calcium ion binding"/>
    <property type="evidence" value="ECO:0007669"/>
    <property type="project" value="UniProtKB-UniRule"/>
</dbReference>
<dbReference type="PROSITE" id="PS00010">
    <property type="entry name" value="ASX_HYDROXYL"/>
    <property type="match status" value="1"/>
</dbReference>
<evidence type="ECO:0000256" key="4">
    <source>
        <dbReference type="ARBA" id="ARBA00022737"/>
    </source>
</evidence>
<proteinExistence type="predicted"/>
<evidence type="ECO:0000256" key="6">
    <source>
        <dbReference type="ARBA" id="ARBA00022989"/>
    </source>
</evidence>
<dbReference type="InterPro" id="IPR018097">
    <property type="entry name" value="EGF_Ca-bd_CS"/>
</dbReference>
<evidence type="ECO:0000256" key="5">
    <source>
        <dbReference type="ARBA" id="ARBA00022837"/>
    </source>
</evidence>
<feature type="domain" description="Cadherin" evidence="15">
    <location>
        <begin position="915"/>
        <end position="1017"/>
    </location>
</feature>
<feature type="domain" description="EGF-like" evidence="14">
    <location>
        <begin position="1713"/>
        <end position="1752"/>
    </location>
</feature>
<dbReference type="SMART" id="SM00181">
    <property type="entry name" value="EGF"/>
    <property type="match status" value="4"/>
</dbReference>
<evidence type="ECO:0000313" key="16">
    <source>
        <dbReference type="EMBL" id="PAA79369.1"/>
    </source>
</evidence>
<dbReference type="FunFam" id="2.60.40.60:FF:000092">
    <property type="entry name" value="Protocadherin 8"/>
    <property type="match status" value="1"/>
</dbReference>
<feature type="non-terminal residue" evidence="16">
    <location>
        <position position="1"/>
    </location>
</feature>
<organism evidence="16 17">
    <name type="scientific">Macrostomum lignano</name>
    <dbReference type="NCBI Taxonomy" id="282301"/>
    <lineage>
        <taxon>Eukaryota</taxon>
        <taxon>Metazoa</taxon>
        <taxon>Spiralia</taxon>
        <taxon>Lophotrochozoa</taxon>
        <taxon>Platyhelminthes</taxon>
        <taxon>Rhabditophora</taxon>
        <taxon>Macrostomorpha</taxon>
        <taxon>Macrostomida</taxon>
        <taxon>Macrostomidae</taxon>
        <taxon>Macrostomum</taxon>
    </lineage>
</organism>
<feature type="disulfide bond" evidence="10">
    <location>
        <begin position="1701"/>
        <end position="1710"/>
    </location>
</feature>
<feature type="domain" description="Cadherin" evidence="15">
    <location>
        <begin position="496"/>
        <end position="592"/>
    </location>
</feature>
<dbReference type="GO" id="GO:0007156">
    <property type="term" value="P:homophilic cell adhesion via plasma membrane adhesion molecules"/>
    <property type="evidence" value="ECO:0007669"/>
    <property type="project" value="InterPro"/>
</dbReference>
<dbReference type="CDD" id="cd11304">
    <property type="entry name" value="Cadherin_repeat"/>
    <property type="match status" value="10"/>
</dbReference>
<evidence type="ECO:0000313" key="17">
    <source>
        <dbReference type="Proteomes" id="UP000215902"/>
    </source>
</evidence>
<dbReference type="SUPFAM" id="SSF49899">
    <property type="entry name" value="Concanavalin A-like lectins/glucanases"/>
    <property type="match status" value="1"/>
</dbReference>